<gene>
    <name evidence="2" type="ORF">ABEG18_09550</name>
</gene>
<dbReference type="EMBL" id="CP157484">
    <property type="protein sequence ID" value="XBO40981.1"/>
    <property type="molecule type" value="Genomic_DNA"/>
</dbReference>
<dbReference type="PANTHER" id="PTHR43798">
    <property type="entry name" value="MONOACYLGLYCEROL LIPASE"/>
    <property type="match status" value="1"/>
</dbReference>
<dbReference type="InterPro" id="IPR050266">
    <property type="entry name" value="AB_hydrolase_sf"/>
</dbReference>
<dbReference type="SUPFAM" id="SSF53474">
    <property type="entry name" value="alpha/beta-Hydrolases"/>
    <property type="match status" value="2"/>
</dbReference>
<dbReference type="InterPro" id="IPR029058">
    <property type="entry name" value="AB_hydrolase_fold"/>
</dbReference>
<keyword evidence="2" id="KW-0378">Hydrolase</keyword>
<evidence type="ECO:0000259" key="1">
    <source>
        <dbReference type="Pfam" id="PF00561"/>
    </source>
</evidence>
<sequence length="531" mass="56396">MTLPDRARRAPEPRPHYITVGSAQIRVWRCGEGPDVAVLHGLTLGAEATAARIGAACPGRRVTVLELPGVGGSAGLAAADLGDVARSLDAALGACVAPDAPLIAIDLAIAIAGAMRGRPLLTLGADAAQAWATRGRRPPSLPPRQDGTHLTALWAHLRDAHLFVPDDPTQPAPTGEALPTPAELASTVTAAAVNPGAYERLWSACLDAVRADAPHVQGVRVSGVDALPGALARLATLSPAPRLPATAPLPGDAIWNQYVETSRGRMHLRRAGGEGRPLLVIPTGGGSSAQFAPVVTGLARGRQTLSVDYLGNGLSDKPDRPVEIGDLAEDMIALIEALGFPQVDVWGSHTGALVGLELAVRRPDLVGRAVLEGPVFIAQDFQQDLLARYFPPIVPDPWGLHLQFAWNWRRDMFLYWPWYRVERAAARQLGLPSAEQLNLYTVGILESGPTYDRAYRSAFTYDTRSRMPLLRTPTLVCAGPNDMLIDGLKEAQALSVPGVEVRVTPTTVWWPDPDPAAAAATMAIYDAFLNG</sequence>
<dbReference type="RefSeq" id="WP_406857836.1">
    <property type="nucleotide sequence ID" value="NZ_CP157484.1"/>
</dbReference>
<dbReference type="PANTHER" id="PTHR43798:SF33">
    <property type="entry name" value="HYDROLASE, PUTATIVE (AFU_ORTHOLOGUE AFUA_2G14860)-RELATED"/>
    <property type="match status" value="1"/>
</dbReference>
<dbReference type="GO" id="GO:0016787">
    <property type="term" value="F:hydrolase activity"/>
    <property type="evidence" value="ECO:0007669"/>
    <property type="project" value="UniProtKB-KW"/>
</dbReference>
<reference evidence="2" key="1">
    <citation type="submission" date="2024-05" db="EMBL/GenBank/DDBJ databases">
        <authorList>
            <person name="Kim S."/>
            <person name="Heo J."/>
            <person name="Choi H."/>
            <person name="Choi Y."/>
            <person name="Kwon S.-W."/>
            <person name="Kim Y."/>
        </authorList>
    </citation>
    <scope>NUCLEOTIDE SEQUENCE</scope>
    <source>
        <strain evidence="2">KACC 23698</strain>
    </source>
</reference>
<dbReference type="Pfam" id="PF00561">
    <property type="entry name" value="Abhydrolase_1"/>
    <property type="match status" value="1"/>
</dbReference>
<proteinExistence type="predicted"/>
<dbReference type="InterPro" id="IPR000073">
    <property type="entry name" value="AB_hydrolase_1"/>
</dbReference>
<organism evidence="2">
    <name type="scientific">Alsobacter sp. KACC 23698</name>
    <dbReference type="NCBI Taxonomy" id="3149229"/>
    <lineage>
        <taxon>Bacteria</taxon>
        <taxon>Pseudomonadati</taxon>
        <taxon>Pseudomonadota</taxon>
        <taxon>Alphaproteobacteria</taxon>
        <taxon>Hyphomicrobiales</taxon>
        <taxon>Alsobacteraceae</taxon>
        <taxon>Alsobacter</taxon>
    </lineage>
</organism>
<name>A0AAU7JKN2_9HYPH</name>
<accession>A0AAU7JKN2</accession>
<evidence type="ECO:0000313" key="2">
    <source>
        <dbReference type="EMBL" id="XBO40981.1"/>
    </source>
</evidence>
<feature type="domain" description="AB hydrolase-1" evidence="1">
    <location>
        <begin position="277"/>
        <end position="396"/>
    </location>
</feature>
<dbReference type="Gene3D" id="3.40.50.1820">
    <property type="entry name" value="alpha/beta hydrolase"/>
    <property type="match status" value="2"/>
</dbReference>
<dbReference type="GO" id="GO:0016020">
    <property type="term" value="C:membrane"/>
    <property type="evidence" value="ECO:0007669"/>
    <property type="project" value="TreeGrafter"/>
</dbReference>
<dbReference type="AlphaFoldDB" id="A0AAU7JKN2"/>
<protein>
    <submittedName>
        <fullName evidence="2">Alpha/beta hydrolase</fullName>
    </submittedName>
</protein>